<keyword evidence="2" id="KW-1185">Reference proteome</keyword>
<dbReference type="EMBL" id="CM043777">
    <property type="protein sequence ID" value="KAI4838488.1"/>
    <property type="molecule type" value="Genomic_DNA"/>
</dbReference>
<evidence type="ECO:0000313" key="2">
    <source>
        <dbReference type="Proteomes" id="UP001056978"/>
    </source>
</evidence>
<evidence type="ECO:0000313" key="1">
    <source>
        <dbReference type="EMBL" id="KAI4838488.1"/>
    </source>
</evidence>
<accession>A0ACB9Y9P7</accession>
<proteinExistence type="predicted"/>
<organism evidence="1 2">
    <name type="scientific">Plasmodium brasilianum</name>
    <dbReference type="NCBI Taxonomy" id="5824"/>
    <lineage>
        <taxon>Eukaryota</taxon>
        <taxon>Sar</taxon>
        <taxon>Alveolata</taxon>
        <taxon>Apicomplexa</taxon>
        <taxon>Aconoidasida</taxon>
        <taxon>Haemosporida</taxon>
        <taxon>Plasmodiidae</taxon>
        <taxon>Plasmodium</taxon>
        <taxon>Plasmodium (Plasmodium)</taxon>
    </lineage>
</organism>
<gene>
    <name evidence="1" type="ORF">MKS88_002969</name>
</gene>
<sequence>MLNSFYVLTLILANFIFYKNCHNQKYLKVLGVYNIKLIKRRSRILINGTIDKTEYLDEIKESYKPLFDVYEISANFEKLKISKEKEKKKKKKKKKREDIKEEKKEQNKESNEQIHFLEFSLKNPHEQRDILKGRNQNDPHKLGKRNKHSATSSAINIGMRNNDNHMDVISKSNEFDSLIKDRNIGYVDNLDKKDMHVEDIGSNEEEISKPSRTVRAEGQNEVDVNEMKGKSAEGQAGEVIKQEEQGKEHNLHAREKEANERQNEKEKKQNKVDIHNDRGDNQNGEHSNLHDEDQEEEENESSDDVDQKDKNYELNEDGKDMNDEIISREFNNYTIVTNSNDLLSDISVDASEISKLSIGNLSIPYNEKNRTTYTHQRHIVLTNKGNKKYKVVLITKNPKFVEAEEDENEDDAEREENPKPVAIKTEEVAGKGEVARKVEAPEKGEGAENRGATGKGGTNEKVEGAENREEAEKRGAVGIPSAIQETNFIQKKKGGKDEQDESIKHRNLYDGMGTLDFSKAYKNKIRSEKRKEVRGDSSGGSDNSSTSSSSYSASTNSSSSGRGGAGMLKRLLNFLSFSSDEHKVKSDSDQTKDKESAKKNDNSKEMNPDDVNSILSVDKVVDQYLLNLKNGDSSNQELIFVLRGDLDLHSPFMKNVIKNANNKFETYIKKNFEEVDKISYDVSSPINFLCFFVPNVFDMNNYHILKEALTILYKELEEYTENWSFSNMYVTFDTNNDHLYNKDDGMNYTNAGPIKDGEHADTNRKGQAGFGQEEKEKKKEEGKKKYIKKKKNLYNIKYSFLRKFWSMDPFISFARKMNKRNFRVQKEILNFLPKELREYSTWNLSIIRVFNAWFLAGYGNKNVKVCVIDSGVDKNHIDLMKNIYIPEYTDKYEMTEGFYDFMVKNPTDSSGHGTHVTGIIGGEVNDLGMVGVAPNITLISLRFIDGAKYGSSFHAIKAINVCILNKAPIINASWGSSKYDPNIYLAVQRLKYTFNGKGTALVSAAGNENKNNDEHPLYPANFKLPHVYSFTIIMKAHFFCVVADDAVVVSFRIMLFKYSISIGVLSHDRIPYFKAFYDMFIIFVASISKNFEISPFSNYGVKSVHILAPGHHIYSTTPNNSYKINTGTSMAAPHVCGVSALIYSVCYNQGFIPSAEEVLDIITRTSIKVVSRRRKTINDSLVNAEAAVLTTLLGGLWMQMDCHFVKFNLDKGQKKHIPIVFSAYKNGVYETDIVIAVMPTEENSNVYGEILIPIKIVTNTKLANFKESPRYGKKMDIDSNEASNDEVLSYICENALYNLYETDNYFLITSLALFFVAFLLIVAGTIYMTKKIYHDEYCNDDNEHNFENYNVAEKRHILHGPKCEDLEKEKKEHIEKLNNRVRFSIIKGKDRNSILMNDVPKKLKFENCDLVNRSELRRGDTKISGDKNVNETLNKLDDMFME</sequence>
<dbReference type="Proteomes" id="UP001056978">
    <property type="component" value="Chromosome 9"/>
</dbReference>
<name>A0ACB9Y9P7_PLABR</name>
<comment type="caution">
    <text evidence="1">The sequence shown here is derived from an EMBL/GenBank/DDBJ whole genome shotgun (WGS) entry which is preliminary data.</text>
</comment>
<reference evidence="1" key="1">
    <citation type="submission" date="2022-06" db="EMBL/GenBank/DDBJ databases">
        <title>The First Complete Genome of the Simian Malaria Parasite Plasmodium brasilianum.</title>
        <authorList>
            <person name="Bajic M."/>
            <person name="Ravishankar S."/>
        </authorList>
    </citation>
    <scope>NUCLEOTIDE SEQUENCE</scope>
    <source>
        <strain evidence="1">Bolivian I</strain>
    </source>
</reference>
<protein>
    <submittedName>
        <fullName evidence="1">Subtilisin-like protease 2</fullName>
    </submittedName>
</protein>